<feature type="domain" description="Metallo-beta-lactamase" evidence="5">
    <location>
        <begin position="85"/>
        <end position="285"/>
    </location>
</feature>
<organism evidence="6 7">
    <name type="scientific">Euzebyella saccharophila</name>
    <dbReference type="NCBI Taxonomy" id="679664"/>
    <lineage>
        <taxon>Bacteria</taxon>
        <taxon>Pseudomonadati</taxon>
        <taxon>Bacteroidota</taxon>
        <taxon>Flavobacteriia</taxon>
        <taxon>Flavobacteriales</taxon>
        <taxon>Flavobacteriaceae</taxon>
        <taxon>Euzebyella</taxon>
    </lineage>
</organism>
<reference evidence="7" key="1">
    <citation type="journal article" date="2019" name="Int. J. Syst. Evol. Microbiol.">
        <title>The Global Catalogue of Microorganisms (GCM) 10K type strain sequencing project: providing services to taxonomists for standard genome sequencing and annotation.</title>
        <authorList>
            <consortium name="The Broad Institute Genomics Platform"/>
            <consortium name="The Broad Institute Genome Sequencing Center for Infectious Disease"/>
            <person name="Wu L."/>
            <person name="Ma J."/>
        </authorList>
    </citation>
    <scope>NUCLEOTIDE SEQUENCE [LARGE SCALE GENOMIC DNA]</scope>
    <source>
        <strain evidence="7">CECT 7477</strain>
    </source>
</reference>
<evidence type="ECO:0000313" key="6">
    <source>
        <dbReference type="EMBL" id="MFC4094646.1"/>
    </source>
</evidence>
<evidence type="ECO:0000256" key="1">
    <source>
        <dbReference type="ARBA" id="ARBA00007749"/>
    </source>
</evidence>
<keyword evidence="3" id="KW-0378">Hydrolase</keyword>
<dbReference type="InterPro" id="IPR001279">
    <property type="entry name" value="Metallo-B-lactamas"/>
</dbReference>
<dbReference type="InterPro" id="IPR036866">
    <property type="entry name" value="RibonucZ/Hydroxyglut_hydro"/>
</dbReference>
<name>A0ABV8JKI3_9FLAO</name>
<sequence>MKRRHFIARNCGLLASVPLIGLQPLQLDFMNTEIHKCNIGEFQCTIFKDLMFTYKAKDYFINAPEQELKQALDSYKIDPENIASPYIAMLLQKGNQKILIDSGIGFSQEPIEFKGNSFVLKGRLQQLLDKEHIATNDITDVIITHFHPDHIGGLFSSDGTLLFKNATFHMHQKEWDFWHSSKSDSQPPLFKFFVDNNITPLKKENVQLIAQDYHEICEGVVAVNAEGHTAGQIALIIGDKDERLLYISDAFLHPFHMEKLDWQTSFDFDHANAKKTRNKLLHLAHTERMMINAFHFNFPGLGFAEKSGANWKWVYHG</sequence>
<dbReference type="SMART" id="SM00849">
    <property type="entry name" value="Lactamase_B"/>
    <property type="match status" value="1"/>
</dbReference>
<dbReference type="Gene3D" id="3.60.15.10">
    <property type="entry name" value="Ribonuclease Z/Hydroxyacylglutathione hydrolase-like"/>
    <property type="match status" value="1"/>
</dbReference>
<comment type="similarity">
    <text evidence="1">Belongs to the metallo-beta-lactamase superfamily.</text>
</comment>
<evidence type="ECO:0000256" key="4">
    <source>
        <dbReference type="ARBA" id="ARBA00022833"/>
    </source>
</evidence>
<evidence type="ECO:0000256" key="3">
    <source>
        <dbReference type="ARBA" id="ARBA00022801"/>
    </source>
</evidence>
<evidence type="ECO:0000313" key="7">
    <source>
        <dbReference type="Proteomes" id="UP001595814"/>
    </source>
</evidence>
<dbReference type="EMBL" id="JBHSAW010000003">
    <property type="protein sequence ID" value="MFC4094646.1"/>
    <property type="molecule type" value="Genomic_DNA"/>
</dbReference>
<keyword evidence="4" id="KW-0862">Zinc</keyword>
<dbReference type="Pfam" id="PF00753">
    <property type="entry name" value="Lactamase_B"/>
    <property type="match status" value="1"/>
</dbReference>
<dbReference type="InterPro" id="IPR051013">
    <property type="entry name" value="MBL_superfamily_lactonases"/>
</dbReference>
<evidence type="ECO:0000259" key="5">
    <source>
        <dbReference type="SMART" id="SM00849"/>
    </source>
</evidence>
<dbReference type="SUPFAM" id="SSF56281">
    <property type="entry name" value="Metallo-hydrolase/oxidoreductase"/>
    <property type="match status" value="1"/>
</dbReference>
<dbReference type="PANTHER" id="PTHR42978">
    <property type="entry name" value="QUORUM-QUENCHING LACTONASE YTNP-RELATED-RELATED"/>
    <property type="match status" value="1"/>
</dbReference>
<gene>
    <name evidence="6" type="ORF">ACFOUT_02095</name>
</gene>
<keyword evidence="2" id="KW-0479">Metal-binding</keyword>
<evidence type="ECO:0000256" key="2">
    <source>
        <dbReference type="ARBA" id="ARBA00022723"/>
    </source>
</evidence>
<protein>
    <submittedName>
        <fullName evidence="6">MBL fold metallo-hydrolase</fullName>
    </submittedName>
</protein>
<dbReference type="Proteomes" id="UP001595814">
    <property type="component" value="Unassembled WGS sequence"/>
</dbReference>
<proteinExistence type="inferred from homology"/>
<comment type="caution">
    <text evidence="6">The sequence shown here is derived from an EMBL/GenBank/DDBJ whole genome shotgun (WGS) entry which is preliminary data.</text>
</comment>
<dbReference type="RefSeq" id="WP_192462414.1">
    <property type="nucleotide sequence ID" value="NZ_JACYFJ010000003.1"/>
</dbReference>
<accession>A0ABV8JKI3</accession>
<keyword evidence="7" id="KW-1185">Reference proteome</keyword>